<dbReference type="Pfam" id="PF15410">
    <property type="entry name" value="PH_9"/>
    <property type="match status" value="1"/>
</dbReference>
<feature type="domain" description="SEC7" evidence="3">
    <location>
        <begin position="432"/>
        <end position="589"/>
    </location>
</feature>
<dbReference type="OrthoDB" id="430364at2759"/>
<dbReference type="SUPFAM" id="SSF48425">
    <property type="entry name" value="Sec7 domain"/>
    <property type="match status" value="1"/>
</dbReference>
<proteinExistence type="predicted"/>
<organism evidence="4 5">
    <name type="scientific">Serendipita vermifera MAFF 305830</name>
    <dbReference type="NCBI Taxonomy" id="933852"/>
    <lineage>
        <taxon>Eukaryota</taxon>
        <taxon>Fungi</taxon>
        <taxon>Dikarya</taxon>
        <taxon>Basidiomycota</taxon>
        <taxon>Agaricomycotina</taxon>
        <taxon>Agaricomycetes</taxon>
        <taxon>Sebacinales</taxon>
        <taxon>Serendipitaceae</taxon>
        <taxon>Serendipita</taxon>
    </lineage>
</organism>
<feature type="compositionally biased region" description="Polar residues" evidence="1">
    <location>
        <begin position="388"/>
        <end position="408"/>
    </location>
</feature>
<evidence type="ECO:0000259" key="3">
    <source>
        <dbReference type="PROSITE" id="PS50190"/>
    </source>
</evidence>
<dbReference type="EMBL" id="KN824279">
    <property type="protein sequence ID" value="KIM32856.1"/>
    <property type="molecule type" value="Genomic_DNA"/>
</dbReference>
<feature type="region of interest" description="Disordered" evidence="1">
    <location>
        <begin position="100"/>
        <end position="123"/>
    </location>
</feature>
<feature type="compositionally biased region" description="Basic and acidic residues" evidence="1">
    <location>
        <begin position="1150"/>
        <end position="1165"/>
    </location>
</feature>
<protein>
    <recommendedName>
        <fullName evidence="6">SEC7 domain-containing protein</fullName>
    </recommendedName>
</protein>
<feature type="region of interest" description="Disordered" evidence="1">
    <location>
        <begin position="1"/>
        <end position="79"/>
    </location>
</feature>
<feature type="region of interest" description="Disordered" evidence="1">
    <location>
        <begin position="997"/>
        <end position="1047"/>
    </location>
</feature>
<reference evidence="5" key="2">
    <citation type="submission" date="2015-01" db="EMBL/GenBank/DDBJ databases">
        <title>Evolutionary Origins and Diversification of the Mycorrhizal Mutualists.</title>
        <authorList>
            <consortium name="DOE Joint Genome Institute"/>
            <consortium name="Mycorrhizal Genomics Consortium"/>
            <person name="Kohler A."/>
            <person name="Kuo A."/>
            <person name="Nagy L.G."/>
            <person name="Floudas D."/>
            <person name="Copeland A."/>
            <person name="Barry K.W."/>
            <person name="Cichocki N."/>
            <person name="Veneault-Fourrey C."/>
            <person name="LaButti K."/>
            <person name="Lindquist E.A."/>
            <person name="Lipzen A."/>
            <person name="Lundell T."/>
            <person name="Morin E."/>
            <person name="Murat C."/>
            <person name="Riley R."/>
            <person name="Ohm R."/>
            <person name="Sun H."/>
            <person name="Tunlid A."/>
            <person name="Henrissat B."/>
            <person name="Grigoriev I.V."/>
            <person name="Hibbett D.S."/>
            <person name="Martin F."/>
        </authorList>
    </citation>
    <scope>NUCLEOTIDE SEQUENCE [LARGE SCALE GENOMIC DNA]</scope>
    <source>
        <strain evidence="5">MAFF 305830</strain>
    </source>
</reference>
<evidence type="ECO:0008006" key="6">
    <source>
        <dbReference type="Google" id="ProtNLM"/>
    </source>
</evidence>
<dbReference type="InterPro" id="IPR041681">
    <property type="entry name" value="PH_9"/>
</dbReference>
<dbReference type="InterPro" id="IPR035999">
    <property type="entry name" value="Sec7_dom_sf"/>
</dbReference>
<feature type="compositionally biased region" description="Basic and acidic residues" evidence="1">
    <location>
        <begin position="1249"/>
        <end position="1262"/>
    </location>
</feature>
<dbReference type="HOGENOM" id="CLU_003769_0_0_1"/>
<evidence type="ECO:0000313" key="4">
    <source>
        <dbReference type="EMBL" id="KIM32856.1"/>
    </source>
</evidence>
<evidence type="ECO:0000256" key="1">
    <source>
        <dbReference type="SAM" id="MobiDB-lite"/>
    </source>
</evidence>
<dbReference type="Gene3D" id="2.30.29.30">
    <property type="entry name" value="Pleckstrin-homology domain (PH domain)/Phosphotyrosine-binding domain (PTB)"/>
    <property type="match status" value="1"/>
</dbReference>
<dbReference type="PROSITE" id="PS50190">
    <property type="entry name" value="SEC7"/>
    <property type="match status" value="1"/>
</dbReference>
<dbReference type="InterPro" id="IPR000904">
    <property type="entry name" value="Sec7_dom"/>
</dbReference>
<evidence type="ECO:0000313" key="5">
    <source>
        <dbReference type="Proteomes" id="UP000054097"/>
    </source>
</evidence>
<dbReference type="CDD" id="cd00171">
    <property type="entry name" value="Sec7"/>
    <property type="match status" value="1"/>
</dbReference>
<gene>
    <name evidence="4" type="ORF">M408DRAFT_62324</name>
</gene>
<feature type="domain" description="PH" evidence="2">
    <location>
        <begin position="747"/>
        <end position="872"/>
    </location>
</feature>
<feature type="compositionally biased region" description="Basic and acidic residues" evidence="1">
    <location>
        <begin position="110"/>
        <end position="122"/>
    </location>
</feature>
<feature type="compositionally biased region" description="Polar residues" evidence="1">
    <location>
        <begin position="1011"/>
        <end position="1031"/>
    </location>
</feature>
<dbReference type="GO" id="GO:0032012">
    <property type="term" value="P:regulation of ARF protein signal transduction"/>
    <property type="evidence" value="ECO:0007669"/>
    <property type="project" value="InterPro"/>
</dbReference>
<feature type="region of interest" description="Disordered" evidence="1">
    <location>
        <begin position="338"/>
        <end position="410"/>
    </location>
</feature>
<sequence>MSYNPDAKPPHSDPFSTSHSILDPPAYDTGDGAFVQQPTTTVTNTTSTSFFSNLRIKANKQTQNPEGGPTPAEKRPEREEMSNNLLIHKDLPQLPEHRIGIPIRKGGRPRTADDAREAERRGSAVGVTMPLALAHAAMGLRIPTVPPVSPGWSLDQLSGSEDSVERYSSAATTRSPAQEASLAAKRRSSLSLGRDVNSTLAVDQSAEFAAPGASVLQSGKPTDRSSTSVWISLPSLNHHIAPKKSKTMQNGVSGVEIGTPGKQITRRASWWLRRKAESPMHSPSSSFASPFHQDFGRGVTSIDSPIVDLSHSPPDAPFTSYGATSPLEPLVATTTEDVEGLPGQDQPAPLQDSSDKSSSKASSSRRPRSISLFLKPTPAFPSDVHHISNGQQSPTSPGAHSRPRTGQTPPLIRRISTNFFSHSPYSSTSPTPQSSLSISAALPTKPSLEQIPKVIPRPKVDEETPEAYVQRLLESVTKAEVAVVLASSGDDFYSKALKAYLEKFSFKGDPLDIAVRRLLMDLALPKETQQIDRVMEAFSARYTECNPGLFAEPDQAYILAFSLIMLHTDAFNKSNKNKMTKASYIKNTRLPGVYPEVLDYFFDNIVFAPFIFIEDPLDANGQRAFTVDSASSVSSFMSRNNRIDPYYLITSGQLDHLRLGVENFIPRKTPYKYLGTAAAWDHEELRQAFAEASVVELGDKEAARRQAAVAIMASAGFTSTGPAVLPLSFSGHSGVAPSAFNDVWTFKLTKIGVINRKEDVLEGGKKSTARKWRQYKVALTGSQLLFFKDLRWDHHLAEKAGGGRVLTLPHPSMVKPDEVISVNDAISVLDTSYTKYRNAFRLALPKGREYLMQVLDEHELNEWIARINYASAFRTAGLRMRASGLSGRDVELTGIAAANSHVRDTVFWQQQIGSPAAVHNWISSDGNVTMASLVDTDTDEEPSFATSPLSGPRPKRLLPVSRSTAQVDLESPESSVHEEAEQMKAAFEDVKAELAANLPLLTDPPEEGLSRKNTNRSYRSNSAEKLSSPQRTSHDTDTSRERVSSRGNALKLKVEELEKKIVASCQQLESDLRYARNLSLLAPFQQATRNRLHEQVLNLARRVAQERLELTKLRCHREVLHNDFVSEERQRYQTTRAALKVATATLKTRLRDAPSKRTGSLDETKVASLPRQTATAEQLRQNSFASSSSSNQGSGPTIDALSPLEGLELTPKRRGNRGLPSVDLGAGLQEQQIPGSDEPLSAIDASFQDTKKRSAEQAEEWNKTRAAKRVSLVTLRPESLKPFSARAQPDEALGPLNEAANGH</sequence>
<feature type="region of interest" description="Disordered" evidence="1">
    <location>
        <begin position="937"/>
        <end position="982"/>
    </location>
</feature>
<feature type="compositionally biased region" description="Basic and acidic residues" evidence="1">
    <location>
        <begin position="1032"/>
        <end position="1044"/>
    </location>
</feature>
<dbReference type="Pfam" id="PF01369">
    <property type="entry name" value="Sec7"/>
    <property type="match status" value="1"/>
</dbReference>
<feature type="compositionally biased region" description="Low complexity" evidence="1">
    <location>
        <begin position="1181"/>
        <end position="1195"/>
    </location>
</feature>
<dbReference type="InterPro" id="IPR011993">
    <property type="entry name" value="PH-like_dom_sf"/>
</dbReference>
<accession>A0A0C3BN36</accession>
<dbReference type="Gene3D" id="1.10.1000.11">
    <property type="entry name" value="Arf Nucleotide-binding Site Opener,domain 2"/>
    <property type="match status" value="1"/>
</dbReference>
<reference evidence="4 5" key="1">
    <citation type="submission" date="2014-04" db="EMBL/GenBank/DDBJ databases">
        <authorList>
            <consortium name="DOE Joint Genome Institute"/>
            <person name="Kuo A."/>
            <person name="Zuccaro A."/>
            <person name="Kohler A."/>
            <person name="Nagy L.G."/>
            <person name="Floudas D."/>
            <person name="Copeland A."/>
            <person name="Barry K.W."/>
            <person name="Cichocki N."/>
            <person name="Veneault-Fourrey C."/>
            <person name="LaButti K."/>
            <person name="Lindquist E.A."/>
            <person name="Lipzen A."/>
            <person name="Lundell T."/>
            <person name="Morin E."/>
            <person name="Murat C."/>
            <person name="Sun H."/>
            <person name="Tunlid A."/>
            <person name="Henrissat B."/>
            <person name="Grigoriev I.V."/>
            <person name="Hibbett D.S."/>
            <person name="Martin F."/>
            <person name="Nordberg H.P."/>
            <person name="Cantor M.N."/>
            <person name="Hua S.X."/>
        </authorList>
    </citation>
    <scope>NUCLEOTIDE SEQUENCE [LARGE SCALE GENOMIC DNA]</scope>
    <source>
        <strain evidence="4 5">MAFF 305830</strain>
    </source>
</reference>
<dbReference type="SMART" id="SM00222">
    <property type="entry name" value="Sec7"/>
    <property type="match status" value="1"/>
</dbReference>
<feature type="region of interest" description="Disordered" evidence="1">
    <location>
        <begin position="1231"/>
        <end position="1262"/>
    </location>
</feature>
<name>A0A0C3BN36_SERVB</name>
<keyword evidence="5" id="KW-1185">Reference proteome</keyword>
<dbReference type="SMART" id="SM00233">
    <property type="entry name" value="PH"/>
    <property type="match status" value="1"/>
</dbReference>
<feature type="compositionally biased region" description="Low complexity" evidence="1">
    <location>
        <begin position="39"/>
        <end position="53"/>
    </location>
</feature>
<dbReference type="InterPro" id="IPR023394">
    <property type="entry name" value="Sec7_C_sf"/>
</dbReference>
<dbReference type="STRING" id="933852.A0A0C3BN36"/>
<evidence type="ECO:0000259" key="2">
    <source>
        <dbReference type="PROSITE" id="PS50003"/>
    </source>
</evidence>
<dbReference type="Proteomes" id="UP000054097">
    <property type="component" value="Unassembled WGS sequence"/>
</dbReference>
<dbReference type="GO" id="GO:0005085">
    <property type="term" value="F:guanyl-nucleotide exchange factor activity"/>
    <property type="evidence" value="ECO:0007669"/>
    <property type="project" value="InterPro"/>
</dbReference>
<dbReference type="PANTHER" id="PTHR10663">
    <property type="entry name" value="GUANYL-NUCLEOTIDE EXCHANGE FACTOR"/>
    <property type="match status" value="1"/>
</dbReference>
<feature type="region of interest" description="Disordered" evidence="1">
    <location>
        <begin position="306"/>
        <end position="325"/>
    </location>
</feature>
<dbReference type="InterPro" id="IPR001849">
    <property type="entry name" value="PH_domain"/>
</dbReference>
<dbReference type="PANTHER" id="PTHR10663:SF405">
    <property type="entry name" value="ARF GUANINE NUCLEOTIDE EXCHANGE FACTOR SYT1"/>
    <property type="match status" value="1"/>
</dbReference>
<feature type="compositionally biased region" description="Polar residues" evidence="1">
    <location>
        <begin position="1170"/>
        <end position="1180"/>
    </location>
</feature>
<feature type="region of interest" description="Disordered" evidence="1">
    <location>
        <begin position="1281"/>
        <end position="1303"/>
    </location>
</feature>
<feature type="region of interest" description="Disordered" evidence="1">
    <location>
        <begin position="1150"/>
        <end position="1204"/>
    </location>
</feature>
<dbReference type="SUPFAM" id="SSF50729">
    <property type="entry name" value="PH domain-like"/>
    <property type="match status" value="1"/>
</dbReference>
<dbReference type="PROSITE" id="PS50003">
    <property type="entry name" value="PH_DOMAIN"/>
    <property type="match status" value="1"/>
</dbReference>